<sequence length="267" mass="30003">MLRKYSNSRSLSDNIKLGTLTAFTAGMVNIGSLLLFFSFSSNVTGHYAILAAEIVKGNFYQIAVVFSWIFLFFFGSFTSNLMVIHFNKKNTYFAHALPLILEILCLLTVGIYGQYFYKETLVETELLLALMLFAMGLQNGLTASISNFTVKTTHLTGTTTDLGILFSMFTKAEYRNNPALVDKAKLLLSIAISYVAGAVIAGFTYMFLGFKMFYVVSGILVVIIFYDLSKIRIKKYLKYKRAANFTIENVKGYIKIEKEEKEESIAS</sequence>
<reference evidence="2 3" key="1">
    <citation type="submission" date="2018-06" db="EMBL/GenBank/DDBJ databases">
        <title>Flavobacterium tibetense sp. nov., isolated from a wetland YonghuCo on Tibetan Plateau.</title>
        <authorList>
            <person name="Xing P."/>
            <person name="Phurbu D."/>
            <person name="Lu H."/>
        </authorList>
    </citation>
    <scope>NUCLEOTIDE SEQUENCE [LARGE SCALE GENOMIC DNA]</scope>
    <source>
        <strain evidence="2 3">YH5</strain>
    </source>
</reference>
<feature type="transmembrane region" description="Helical" evidence="1">
    <location>
        <begin position="96"/>
        <end position="115"/>
    </location>
</feature>
<keyword evidence="1" id="KW-0812">Transmembrane</keyword>
<feature type="transmembrane region" description="Helical" evidence="1">
    <location>
        <begin position="127"/>
        <end position="145"/>
    </location>
</feature>
<accession>A0A365P366</accession>
<evidence type="ECO:0000313" key="3">
    <source>
        <dbReference type="Proteomes" id="UP000253319"/>
    </source>
</evidence>
<evidence type="ECO:0000256" key="1">
    <source>
        <dbReference type="SAM" id="Phobius"/>
    </source>
</evidence>
<dbReference type="PANTHER" id="PTHR37314:SF4">
    <property type="entry name" value="UPF0700 TRANSMEMBRANE PROTEIN YOAK"/>
    <property type="match status" value="1"/>
</dbReference>
<dbReference type="AlphaFoldDB" id="A0A365P366"/>
<dbReference type="InterPro" id="IPR010699">
    <property type="entry name" value="DUF1275"/>
</dbReference>
<feature type="transmembrane region" description="Helical" evidence="1">
    <location>
        <begin position="59"/>
        <end position="84"/>
    </location>
</feature>
<keyword evidence="1" id="KW-1133">Transmembrane helix</keyword>
<dbReference type="Pfam" id="PF06912">
    <property type="entry name" value="DUF1275"/>
    <property type="match status" value="1"/>
</dbReference>
<name>A0A365P366_9FLAO</name>
<evidence type="ECO:0000313" key="2">
    <source>
        <dbReference type="EMBL" id="RBA28989.1"/>
    </source>
</evidence>
<feature type="transmembrane region" description="Helical" evidence="1">
    <location>
        <begin position="186"/>
        <end position="206"/>
    </location>
</feature>
<keyword evidence="1" id="KW-0472">Membrane</keyword>
<protein>
    <submittedName>
        <fullName evidence="2">DUF1275 domain-containing protein</fullName>
    </submittedName>
</protein>
<proteinExistence type="predicted"/>
<comment type="caution">
    <text evidence="2">The sequence shown here is derived from an EMBL/GenBank/DDBJ whole genome shotgun (WGS) entry which is preliminary data.</text>
</comment>
<dbReference type="OrthoDB" id="270162at2"/>
<organism evidence="2 3">
    <name type="scientific">Flavobacterium tibetense</name>
    <dbReference type="NCBI Taxonomy" id="2233533"/>
    <lineage>
        <taxon>Bacteria</taxon>
        <taxon>Pseudomonadati</taxon>
        <taxon>Bacteroidota</taxon>
        <taxon>Flavobacteriia</taxon>
        <taxon>Flavobacteriales</taxon>
        <taxon>Flavobacteriaceae</taxon>
        <taxon>Flavobacterium</taxon>
    </lineage>
</organism>
<dbReference type="RefSeq" id="WP_113988419.1">
    <property type="nucleotide sequence ID" value="NZ_QLST01000004.1"/>
</dbReference>
<feature type="transmembrane region" description="Helical" evidence="1">
    <location>
        <begin position="212"/>
        <end position="229"/>
    </location>
</feature>
<dbReference type="PANTHER" id="PTHR37314">
    <property type="entry name" value="SLR0142 PROTEIN"/>
    <property type="match status" value="1"/>
</dbReference>
<keyword evidence="3" id="KW-1185">Reference proteome</keyword>
<dbReference type="EMBL" id="QLST01000004">
    <property type="protein sequence ID" value="RBA28989.1"/>
    <property type="molecule type" value="Genomic_DNA"/>
</dbReference>
<feature type="transmembrane region" description="Helical" evidence="1">
    <location>
        <begin position="20"/>
        <end position="39"/>
    </location>
</feature>
<gene>
    <name evidence="2" type="ORF">DPN68_04295</name>
</gene>
<dbReference type="Proteomes" id="UP000253319">
    <property type="component" value="Unassembled WGS sequence"/>
</dbReference>